<dbReference type="EMBL" id="CP001816">
    <property type="protein sequence ID" value="ACZ13024.1"/>
    <property type="molecule type" value="Genomic_DNA"/>
</dbReference>
<dbReference type="CDD" id="cd05233">
    <property type="entry name" value="SDR_c"/>
    <property type="match status" value="1"/>
</dbReference>
<dbReference type="OrthoDB" id="9793825at2"/>
<gene>
    <name evidence="4" type="ordered locus">Sdel_2010</name>
</gene>
<dbReference type="RefSeq" id="WP_012857769.1">
    <property type="nucleotide sequence ID" value="NC_013512.1"/>
</dbReference>
<dbReference type="eggNOG" id="COG0300">
    <property type="taxonomic scope" value="Bacteria"/>
</dbReference>
<reference evidence="4 5" key="2">
    <citation type="journal article" date="2010" name="Stand. Genomic Sci.">
        <title>Complete genome sequence of Sulfurospirillum deleyianum type strain (5175).</title>
        <authorList>
            <person name="Sikorski J."/>
            <person name="Lapidus A."/>
            <person name="Copeland A."/>
            <person name="Glavina Del Rio T."/>
            <person name="Nolan M."/>
            <person name="Lucas S."/>
            <person name="Chen F."/>
            <person name="Tice H."/>
            <person name="Cheng J.F."/>
            <person name="Saunders E."/>
            <person name="Bruce D."/>
            <person name="Goodwin L."/>
            <person name="Pitluck S."/>
            <person name="Ovchinnikova G."/>
            <person name="Pati A."/>
            <person name="Ivanova N."/>
            <person name="Mavromatis K."/>
            <person name="Chen A."/>
            <person name="Palaniappan K."/>
            <person name="Chain P."/>
            <person name="Land M."/>
            <person name="Hauser L."/>
            <person name="Chang Y.J."/>
            <person name="Jeffries C.D."/>
            <person name="Brettin T."/>
            <person name="Detter J.C."/>
            <person name="Han C."/>
            <person name="Rohde M."/>
            <person name="Lang E."/>
            <person name="Spring S."/>
            <person name="Goker M."/>
            <person name="Bristow J."/>
            <person name="Eisen J.A."/>
            <person name="Markowitz V."/>
            <person name="Hugenholtz P."/>
            <person name="Kyrpides N.C."/>
            <person name="Klenk H.P."/>
        </authorList>
    </citation>
    <scope>NUCLEOTIDE SEQUENCE [LARGE SCALE GENOMIC DNA]</scope>
    <source>
        <strain evidence="5">ATCC 51133 / DSM 6946 / 5175</strain>
    </source>
</reference>
<dbReference type="PANTHER" id="PTHR44196:SF1">
    <property type="entry name" value="DEHYDROGENASE_REDUCTASE SDR FAMILY MEMBER 7B"/>
    <property type="match status" value="1"/>
</dbReference>
<dbReference type="PANTHER" id="PTHR44196">
    <property type="entry name" value="DEHYDROGENASE/REDUCTASE SDR FAMILY MEMBER 7B"/>
    <property type="match status" value="1"/>
</dbReference>
<dbReference type="PRINTS" id="PR00081">
    <property type="entry name" value="GDHRDH"/>
</dbReference>
<sequence length="218" mass="24040">MKTVLMSGGSSGIGKAIKNILTCNEYEVFNIGRNEAEIVCDLRDTEALEKKVKAWLKSHEVDVLINCAGVGVFDPHETISPSKIKNLIDINLTAPIILSSLCLRSLQKQSGHIINITSIEATRHAKYSALYTATKSGLRDFGHCLFEEVRKSGVRVTSINPDMTQTPFFDALHFKPSEDESTHLLPETIAQSVWDVLHVNGVITDLSIRPQKVGIAKK</sequence>
<proteinExistence type="inferred from homology"/>
<evidence type="ECO:0000256" key="3">
    <source>
        <dbReference type="RuleBase" id="RU000363"/>
    </source>
</evidence>
<evidence type="ECO:0000256" key="2">
    <source>
        <dbReference type="ARBA" id="ARBA00023002"/>
    </source>
</evidence>
<name>D1B4K4_SULD5</name>
<dbReference type="InterPro" id="IPR002347">
    <property type="entry name" value="SDR_fam"/>
</dbReference>
<evidence type="ECO:0000313" key="4">
    <source>
        <dbReference type="EMBL" id="ACZ13024.1"/>
    </source>
</evidence>
<dbReference type="InterPro" id="IPR036291">
    <property type="entry name" value="NAD(P)-bd_dom_sf"/>
</dbReference>
<comment type="similarity">
    <text evidence="1 3">Belongs to the short-chain dehydrogenases/reductases (SDR) family.</text>
</comment>
<reference evidence="5" key="1">
    <citation type="submission" date="2009-11" db="EMBL/GenBank/DDBJ databases">
        <title>The complete genome of Sulfurospirillum deleyianum DSM 6946.</title>
        <authorList>
            <consortium name="US DOE Joint Genome Institute (JGI-PGF)"/>
            <person name="Lucas S."/>
            <person name="Copeland A."/>
            <person name="Lapidus A."/>
            <person name="Glavina del Rio T."/>
            <person name="Dalin E."/>
            <person name="Tice H."/>
            <person name="Bruce D."/>
            <person name="Goodwin L."/>
            <person name="Pitluck S."/>
            <person name="Kyrpides N."/>
            <person name="Mavromatis K."/>
            <person name="Ivanova N."/>
            <person name="Ovchinnikova G."/>
            <person name="Munk A.C."/>
            <person name="Lu M."/>
            <person name="Brettin T."/>
            <person name="Detter J.C."/>
            <person name="Han C."/>
            <person name="Tapia R."/>
            <person name="Larimer F."/>
            <person name="Land M."/>
            <person name="Hauser L."/>
            <person name="Markowitz V."/>
            <person name="Cheng J.F."/>
            <person name="Hugenholtz P."/>
            <person name="Woyke T."/>
            <person name="Wu D."/>
            <person name="Aumann P."/>
            <person name="Schneider S."/>
            <person name="Lang E."/>
            <person name="Spring S."/>
            <person name="Klenk H.P."/>
            <person name="Eisen J.A."/>
        </authorList>
    </citation>
    <scope>NUCLEOTIDE SEQUENCE [LARGE SCALE GENOMIC DNA]</scope>
    <source>
        <strain evidence="5">ATCC 51133 / DSM 6946 / 5175</strain>
    </source>
</reference>
<dbReference type="AlphaFoldDB" id="D1B4K4"/>
<dbReference type="Gene3D" id="3.40.50.720">
    <property type="entry name" value="NAD(P)-binding Rossmann-like Domain"/>
    <property type="match status" value="1"/>
</dbReference>
<dbReference type="PRINTS" id="PR00080">
    <property type="entry name" value="SDRFAMILY"/>
</dbReference>
<organism evidence="4 5">
    <name type="scientific">Sulfurospirillum deleyianum (strain ATCC 51133 / DSM 6946 / 5175)</name>
    <dbReference type="NCBI Taxonomy" id="525898"/>
    <lineage>
        <taxon>Bacteria</taxon>
        <taxon>Pseudomonadati</taxon>
        <taxon>Campylobacterota</taxon>
        <taxon>Epsilonproteobacteria</taxon>
        <taxon>Campylobacterales</taxon>
        <taxon>Sulfurospirillaceae</taxon>
        <taxon>Sulfurospirillum</taxon>
    </lineage>
</organism>
<dbReference type="HOGENOM" id="CLU_010194_2_10_7"/>
<dbReference type="Proteomes" id="UP000002222">
    <property type="component" value="Chromosome"/>
</dbReference>
<evidence type="ECO:0000256" key="1">
    <source>
        <dbReference type="ARBA" id="ARBA00006484"/>
    </source>
</evidence>
<dbReference type="GO" id="GO:0016020">
    <property type="term" value="C:membrane"/>
    <property type="evidence" value="ECO:0007669"/>
    <property type="project" value="TreeGrafter"/>
</dbReference>
<dbReference type="SUPFAM" id="SSF51735">
    <property type="entry name" value="NAD(P)-binding Rossmann-fold domains"/>
    <property type="match status" value="1"/>
</dbReference>
<dbReference type="STRING" id="525898.Sdel_2010"/>
<dbReference type="Pfam" id="PF00106">
    <property type="entry name" value="adh_short"/>
    <property type="match status" value="1"/>
</dbReference>
<dbReference type="GO" id="GO:0016491">
    <property type="term" value="F:oxidoreductase activity"/>
    <property type="evidence" value="ECO:0007669"/>
    <property type="project" value="UniProtKB-KW"/>
</dbReference>
<keyword evidence="2" id="KW-0560">Oxidoreductase</keyword>
<accession>D1B4K4</accession>
<evidence type="ECO:0000313" key="5">
    <source>
        <dbReference type="Proteomes" id="UP000002222"/>
    </source>
</evidence>
<dbReference type="KEGG" id="sdl:Sdel_2010"/>
<protein>
    <submittedName>
        <fullName evidence="4">Short-chain dehydrogenase/reductase SDR</fullName>
    </submittedName>
</protein>
<keyword evidence="5" id="KW-1185">Reference proteome</keyword>